<dbReference type="EMBL" id="AKGD01000001">
    <property type="protein sequence ID" value="EIT70695.1"/>
    <property type="molecule type" value="Genomic_DNA"/>
</dbReference>
<feature type="domain" description="HTH luxR-type" evidence="4">
    <location>
        <begin position="168"/>
        <end position="233"/>
    </location>
</feature>
<organism evidence="5 6">
    <name type="scientific">Hydrocarboniphaga effusa AP103</name>
    <dbReference type="NCBI Taxonomy" id="1172194"/>
    <lineage>
        <taxon>Bacteria</taxon>
        <taxon>Pseudomonadati</taxon>
        <taxon>Pseudomonadota</taxon>
        <taxon>Gammaproteobacteria</taxon>
        <taxon>Nevskiales</taxon>
        <taxon>Nevskiaceae</taxon>
        <taxon>Hydrocarboniphaga</taxon>
    </lineage>
</organism>
<dbReference type="RefSeq" id="WP_007183788.1">
    <property type="nucleotide sequence ID" value="NZ_AKGD01000001.1"/>
</dbReference>
<dbReference type="CDD" id="cd06170">
    <property type="entry name" value="LuxR_C_like"/>
    <property type="match status" value="1"/>
</dbReference>
<name>I8TAF9_9GAMM</name>
<keyword evidence="3" id="KW-0804">Transcription</keyword>
<keyword evidence="6" id="KW-1185">Reference proteome</keyword>
<dbReference type="PROSITE" id="PS00622">
    <property type="entry name" value="HTH_LUXR_1"/>
    <property type="match status" value="1"/>
</dbReference>
<dbReference type="Pfam" id="PF00196">
    <property type="entry name" value="GerE"/>
    <property type="match status" value="1"/>
</dbReference>
<reference evidence="5 6" key="1">
    <citation type="journal article" date="2012" name="J. Bacteriol.">
        <title>Genome Sequence of n-Alkane-Degrading Hydrocarboniphaga effusa Strain AP103T (ATCC BAA-332T).</title>
        <authorList>
            <person name="Chang H.K."/>
            <person name="Zylstra G.J."/>
            <person name="Chae J.C."/>
        </authorList>
    </citation>
    <scope>NUCLEOTIDE SEQUENCE [LARGE SCALE GENOMIC DNA]</scope>
    <source>
        <strain evidence="5 6">AP103</strain>
    </source>
</reference>
<sequence length="239" mass="26974">MNLIVREDVELLRSISDGAGASSATLFLFDREAPVERTRFLFNLGPTNEINHAYRDSICALDPFLLLAADRLAQAPADLHVFDQAEVESWDQSRRTRPYWEFMRRQGYCESAASVHEVGDGLWLVLGLMRQGRERAHLSAQPVRDSTRRLFRRTASAIVRSAFPPQTSVRPDVALTGREQDVVDALCCGRSNKQIAAQLRLSEFTVENHLRRIYRKHAVRNRTSLMAVLGSRSPQAAPS</sequence>
<evidence type="ECO:0000259" key="4">
    <source>
        <dbReference type="PROSITE" id="PS50043"/>
    </source>
</evidence>
<evidence type="ECO:0000313" key="6">
    <source>
        <dbReference type="Proteomes" id="UP000003704"/>
    </source>
</evidence>
<evidence type="ECO:0000256" key="2">
    <source>
        <dbReference type="ARBA" id="ARBA00023125"/>
    </source>
</evidence>
<dbReference type="Gene3D" id="1.10.10.10">
    <property type="entry name" value="Winged helix-like DNA-binding domain superfamily/Winged helix DNA-binding domain"/>
    <property type="match status" value="1"/>
</dbReference>
<evidence type="ECO:0000313" key="5">
    <source>
        <dbReference type="EMBL" id="EIT70695.1"/>
    </source>
</evidence>
<dbReference type="GO" id="GO:0003677">
    <property type="term" value="F:DNA binding"/>
    <property type="evidence" value="ECO:0007669"/>
    <property type="project" value="UniProtKB-KW"/>
</dbReference>
<dbReference type="SMART" id="SM00421">
    <property type="entry name" value="HTH_LUXR"/>
    <property type="match status" value="1"/>
</dbReference>
<dbReference type="PANTHER" id="PTHR44688:SF16">
    <property type="entry name" value="DNA-BINDING TRANSCRIPTIONAL ACTIVATOR DEVR_DOSR"/>
    <property type="match status" value="1"/>
</dbReference>
<keyword evidence="1" id="KW-0805">Transcription regulation</keyword>
<dbReference type="OrthoDB" id="5736987at2"/>
<evidence type="ECO:0000256" key="1">
    <source>
        <dbReference type="ARBA" id="ARBA00023015"/>
    </source>
</evidence>
<dbReference type="GO" id="GO:0006355">
    <property type="term" value="P:regulation of DNA-templated transcription"/>
    <property type="evidence" value="ECO:0007669"/>
    <property type="project" value="InterPro"/>
</dbReference>
<dbReference type="STRING" id="1172194.WQQ_08320"/>
<accession>I8TAF9</accession>
<protein>
    <recommendedName>
        <fullName evidence="4">HTH luxR-type domain-containing protein</fullName>
    </recommendedName>
</protein>
<dbReference type="Proteomes" id="UP000003704">
    <property type="component" value="Unassembled WGS sequence"/>
</dbReference>
<dbReference type="InterPro" id="IPR036388">
    <property type="entry name" value="WH-like_DNA-bd_sf"/>
</dbReference>
<proteinExistence type="predicted"/>
<comment type="caution">
    <text evidence="5">The sequence shown here is derived from an EMBL/GenBank/DDBJ whole genome shotgun (WGS) entry which is preliminary data.</text>
</comment>
<dbReference type="InterPro" id="IPR016032">
    <property type="entry name" value="Sig_transdc_resp-reg_C-effctor"/>
</dbReference>
<dbReference type="SUPFAM" id="SSF46894">
    <property type="entry name" value="C-terminal effector domain of the bipartite response regulators"/>
    <property type="match status" value="1"/>
</dbReference>
<dbReference type="PROSITE" id="PS50043">
    <property type="entry name" value="HTH_LUXR_2"/>
    <property type="match status" value="1"/>
</dbReference>
<dbReference type="AlphaFoldDB" id="I8TAF9"/>
<evidence type="ECO:0000256" key="3">
    <source>
        <dbReference type="ARBA" id="ARBA00023163"/>
    </source>
</evidence>
<dbReference type="PANTHER" id="PTHR44688">
    <property type="entry name" value="DNA-BINDING TRANSCRIPTIONAL ACTIVATOR DEVR_DOSR"/>
    <property type="match status" value="1"/>
</dbReference>
<dbReference type="PRINTS" id="PR00038">
    <property type="entry name" value="HTHLUXR"/>
</dbReference>
<dbReference type="InterPro" id="IPR000792">
    <property type="entry name" value="Tscrpt_reg_LuxR_C"/>
</dbReference>
<keyword evidence="2" id="KW-0238">DNA-binding</keyword>
<gene>
    <name evidence="5" type="ORF">WQQ_08320</name>
</gene>